<evidence type="ECO:0000313" key="1">
    <source>
        <dbReference type="EMBL" id="VVD88577.1"/>
    </source>
</evidence>
<name>A0ABY6VU05_9BURK</name>
<organism evidence="1 2">
    <name type="scientific">Pandoraea capi</name>
    <dbReference type="NCBI Taxonomy" id="2508286"/>
    <lineage>
        <taxon>Bacteria</taxon>
        <taxon>Pseudomonadati</taxon>
        <taxon>Pseudomonadota</taxon>
        <taxon>Betaproteobacteria</taxon>
        <taxon>Burkholderiales</taxon>
        <taxon>Burkholderiaceae</taxon>
        <taxon>Pandoraea</taxon>
    </lineage>
</organism>
<proteinExistence type="predicted"/>
<dbReference type="Proteomes" id="UP000366065">
    <property type="component" value="Unassembled WGS sequence"/>
</dbReference>
<keyword evidence="2" id="KW-1185">Reference proteome</keyword>
<comment type="caution">
    <text evidence="1">The sequence shown here is derived from an EMBL/GenBank/DDBJ whole genome shotgun (WGS) entry which is preliminary data.</text>
</comment>
<gene>
    <name evidence="1" type="ORF">PCA20602_01502</name>
</gene>
<sequence>MSLPHDVCHPSRTRRCSVPEKSECTAHAFAFALTGARSRAVHSARALEIDVPRHVARPTHAPSAARYYCLTPEEASRIPRRPIAPPRPKRYLGFDRVAQSLRHIAIAVNMTMRERLHVDPLEVQVSVFGGRLHIASNFHADRICDALHLALTDDALMSGAPRRVAPGDERNWLAMVMSRRVRDIAKLRHRYVQGRGFEHMRMAARAEVEKGVGLPADGVTGTHSALRQLDDAFETLRKVLRDAASESPQFTDVVVHTPMRDTPRLAALPTGVTETMHAEQCVESAIAGNAERWHRAAVTRLHLCPDALIVVPMAGRFVPCAACAEVEAESRAHGGLFDPANARFVLHRSSRRIGMAFANEVQHIAQATLARTPAEAAQRAQTIAERFVHAPHLLRAYGTPVVLDYSLDTESESSGDESQG</sequence>
<dbReference type="EMBL" id="CABPRV010000003">
    <property type="protein sequence ID" value="VVD88577.1"/>
    <property type="molecule type" value="Genomic_DNA"/>
</dbReference>
<evidence type="ECO:0000313" key="2">
    <source>
        <dbReference type="Proteomes" id="UP000366065"/>
    </source>
</evidence>
<protein>
    <submittedName>
        <fullName evidence="1">Uncharacterized protein</fullName>
    </submittedName>
</protein>
<accession>A0ABY6VU05</accession>
<reference evidence="1 2" key="1">
    <citation type="submission" date="2019-08" db="EMBL/GenBank/DDBJ databases">
        <authorList>
            <person name="Peeters C."/>
        </authorList>
    </citation>
    <scope>NUCLEOTIDE SEQUENCE [LARGE SCALE GENOMIC DNA]</scope>
    <source>
        <strain evidence="1 2">LMG 20602</strain>
    </source>
</reference>